<reference evidence="1 2" key="1">
    <citation type="journal article" date="2020" name="Genomics">
        <title>Complete, high-quality genomes from long-read metagenomic sequencing of two wolf lichen thalli reveals enigmatic genome architecture.</title>
        <authorList>
            <person name="McKenzie S.K."/>
            <person name="Walston R.F."/>
            <person name="Allen J.L."/>
        </authorList>
    </citation>
    <scope>NUCLEOTIDE SEQUENCE [LARGE SCALE GENOMIC DNA]</scope>
    <source>
        <strain evidence="1">WasteWater2</strain>
    </source>
</reference>
<sequence>MHGSPRKYDNFDKVQFISADPCETADQLHKARHEVLQRSNGRELRLCPSTGECVSGSSWEPKALWAVVNGGL</sequence>
<dbReference type="RefSeq" id="XP_037160859.1">
    <property type="nucleotide sequence ID" value="XM_037312273.1"/>
</dbReference>
<dbReference type="EMBL" id="JACCJC010000057">
    <property type="protein sequence ID" value="KAF6231427.1"/>
    <property type="molecule type" value="Genomic_DNA"/>
</dbReference>
<proteinExistence type="predicted"/>
<evidence type="ECO:0000313" key="2">
    <source>
        <dbReference type="Proteomes" id="UP000578531"/>
    </source>
</evidence>
<organism evidence="1 2">
    <name type="scientific">Letharia columbiana</name>
    <dbReference type="NCBI Taxonomy" id="112416"/>
    <lineage>
        <taxon>Eukaryota</taxon>
        <taxon>Fungi</taxon>
        <taxon>Dikarya</taxon>
        <taxon>Ascomycota</taxon>
        <taxon>Pezizomycotina</taxon>
        <taxon>Lecanoromycetes</taxon>
        <taxon>OSLEUM clade</taxon>
        <taxon>Lecanoromycetidae</taxon>
        <taxon>Lecanorales</taxon>
        <taxon>Lecanorineae</taxon>
        <taxon>Parmeliaceae</taxon>
        <taxon>Letharia</taxon>
    </lineage>
</organism>
<dbReference type="Proteomes" id="UP000578531">
    <property type="component" value="Unassembled WGS sequence"/>
</dbReference>
<comment type="caution">
    <text evidence="1">The sequence shown here is derived from an EMBL/GenBank/DDBJ whole genome shotgun (WGS) entry which is preliminary data.</text>
</comment>
<evidence type="ECO:0000313" key="1">
    <source>
        <dbReference type="EMBL" id="KAF6231427.1"/>
    </source>
</evidence>
<keyword evidence="2" id="KW-1185">Reference proteome</keyword>
<accession>A0A8H6FMT9</accession>
<dbReference type="AlphaFoldDB" id="A0A8H6FMT9"/>
<protein>
    <submittedName>
        <fullName evidence="1">Uncharacterized protein</fullName>
    </submittedName>
</protein>
<dbReference type="GeneID" id="59292034"/>
<name>A0A8H6FMT9_9LECA</name>
<gene>
    <name evidence="1" type="ORF">HO173_010388</name>
</gene>